<dbReference type="PANTHER" id="PTHR33747">
    <property type="entry name" value="UPF0225 PROTEIN SCO1677"/>
    <property type="match status" value="1"/>
</dbReference>
<organism evidence="1 2">
    <name type="scientific">Ornithinibacillus halotolerans</name>
    <dbReference type="NCBI Taxonomy" id="1274357"/>
    <lineage>
        <taxon>Bacteria</taxon>
        <taxon>Bacillati</taxon>
        <taxon>Bacillota</taxon>
        <taxon>Bacilli</taxon>
        <taxon>Bacillales</taxon>
        <taxon>Bacillaceae</taxon>
        <taxon>Ornithinibacillus</taxon>
    </lineage>
</organism>
<sequence length="403" mass="46920">MVNRTDKDVEKAMLNALTGLKEMQRDMEQKQDKRFWADIKIPFTLHEGLTKYTKYELDDIRKFLDIQRASSLRKAELITRIEETLPSLLEKICLEFDEERFRMLVSMVRNDGYVKAINIENKQISYWRSSGMVYTGTYMGNKILALPTELIEPILTLEKNVTIRAIIKRNTEWLKLTHGLLYYYGTLGTSTLIDFIEKYTNEKVELRAYFNVLHSANTYRKEHSVDSDGYSNLRVFDPSKVLAEHRKRENISYYPFTKGQLLKAGESGFVDRNRSYQQLVHYLTKNFVIKKNEADSLVEECVYATRIGESPNDVMKFLASNLEFESMEIVQELMDLVVNLMNNTREWFLKGHTPTELLEVEKKFLNPIPKTSNALTKQKVEKVGRNDPCPCGSGKKYKKCCGK</sequence>
<reference evidence="1" key="1">
    <citation type="journal article" date="2014" name="Int. J. Syst. Evol. Microbiol.">
        <title>Complete genome sequence of Corynebacterium casei LMG S-19264T (=DSM 44701T), isolated from a smear-ripened cheese.</title>
        <authorList>
            <consortium name="US DOE Joint Genome Institute (JGI-PGF)"/>
            <person name="Walter F."/>
            <person name="Albersmeier A."/>
            <person name="Kalinowski J."/>
            <person name="Ruckert C."/>
        </authorList>
    </citation>
    <scope>NUCLEOTIDE SEQUENCE</scope>
    <source>
        <strain evidence="1">CGMCC 1.12408</strain>
    </source>
</reference>
<accession>A0A916S2P5</accession>
<dbReference type="EMBL" id="BMEY01000012">
    <property type="protein sequence ID" value="GGA80067.1"/>
    <property type="molecule type" value="Genomic_DNA"/>
</dbReference>
<dbReference type="PANTHER" id="PTHR33747:SF1">
    <property type="entry name" value="ADENYLATE CYCLASE-ASSOCIATED CAP C-TERMINAL DOMAIN-CONTAINING PROTEIN"/>
    <property type="match status" value="1"/>
</dbReference>
<dbReference type="Pfam" id="PF02810">
    <property type="entry name" value="SEC-C"/>
    <property type="match status" value="1"/>
</dbReference>
<protein>
    <submittedName>
        <fullName evidence="1">Preprotein translocase subunit SecA</fullName>
    </submittedName>
</protein>
<name>A0A916S2P5_9BACI</name>
<comment type="caution">
    <text evidence="1">The sequence shown here is derived from an EMBL/GenBank/DDBJ whole genome shotgun (WGS) entry which is preliminary data.</text>
</comment>
<evidence type="ECO:0000313" key="2">
    <source>
        <dbReference type="Proteomes" id="UP000613512"/>
    </source>
</evidence>
<reference evidence="1" key="2">
    <citation type="submission" date="2020-09" db="EMBL/GenBank/DDBJ databases">
        <authorList>
            <person name="Sun Q."/>
            <person name="Zhou Y."/>
        </authorList>
    </citation>
    <scope>NUCLEOTIDE SEQUENCE</scope>
    <source>
        <strain evidence="1">CGMCC 1.12408</strain>
    </source>
</reference>
<dbReference type="AlphaFoldDB" id="A0A916S2P5"/>
<evidence type="ECO:0000313" key="1">
    <source>
        <dbReference type="EMBL" id="GGA80067.1"/>
    </source>
</evidence>
<proteinExistence type="predicted"/>
<dbReference type="InterPro" id="IPR004027">
    <property type="entry name" value="SEC_C_motif"/>
</dbReference>
<dbReference type="Proteomes" id="UP000613512">
    <property type="component" value="Unassembled WGS sequence"/>
</dbReference>
<dbReference type="SUPFAM" id="SSF103642">
    <property type="entry name" value="Sec-C motif"/>
    <property type="match status" value="1"/>
</dbReference>
<keyword evidence="2" id="KW-1185">Reference proteome</keyword>
<dbReference type="RefSeq" id="WP_188384940.1">
    <property type="nucleotide sequence ID" value="NZ_BMEY01000012.1"/>
</dbReference>
<gene>
    <name evidence="1" type="ORF">GCM10008025_24350</name>
</gene>
<dbReference type="Gene3D" id="3.10.450.50">
    <property type="match status" value="1"/>
</dbReference>